<sequence length="375" mass="40247">MISENVSSRLEFADLDPLGDLPAAGDWQQLCDGALDPNPFFGPAFLRPYVKNMAGAAVRLAVVRERDTGTWLMAAPVARRRIGLAVPVATLWATDYSPLGTPLMHPGTDAEVVRCFFDGAAGPGGLLAIPYLPLASQTASRLTGADIGPLAIAAREKRAGHDAGAAGEAQLEAAFSGKRRKEMRRLLRRLDEDGASRFESLTESDASRGFEEFLALEASGWKGRSGTALISKPQTAAFSLEAIAGLARLGRVRIDQFWSGDRLIASLVLIEAGGQVFSWKIAFDEAYGRYSPGAQIALYTFRQNLALPGFMGADSLAVPGHSMIEPLWRGRLETGTMVLAQGAAGSLKLRLATADLAAEQALRRLARSVRQRLKR</sequence>
<organism evidence="2 3">
    <name type="scientific">Roseibium salinum</name>
    <dbReference type="NCBI Taxonomy" id="1604349"/>
    <lineage>
        <taxon>Bacteria</taxon>
        <taxon>Pseudomonadati</taxon>
        <taxon>Pseudomonadota</taxon>
        <taxon>Alphaproteobacteria</taxon>
        <taxon>Hyphomicrobiales</taxon>
        <taxon>Stappiaceae</taxon>
        <taxon>Roseibium</taxon>
    </lineage>
</organism>
<comment type="caution">
    <text evidence="2">The sequence shown here is derived from an EMBL/GenBank/DDBJ whole genome shotgun (WGS) entry which is preliminary data.</text>
</comment>
<dbReference type="SUPFAM" id="SSF55729">
    <property type="entry name" value="Acyl-CoA N-acyltransferases (Nat)"/>
    <property type="match status" value="1"/>
</dbReference>
<feature type="domain" description="BioF2-like acetyltransferase" evidence="1">
    <location>
        <begin position="178"/>
        <end position="303"/>
    </location>
</feature>
<proteinExistence type="predicted"/>
<keyword evidence="3" id="KW-1185">Reference proteome</keyword>
<dbReference type="Proteomes" id="UP001300261">
    <property type="component" value="Unassembled WGS sequence"/>
</dbReference>
<dbReference type="RefSeq" id="WP_265965601.1">
    <property type="nucleotide sequence ID" value="NZ_JAPEVI010000003.1"/>
</dbReference>
<dbReference type="InterPro" id="IPR016181">
    <property type="entry name" value="Acyl_CoA_acyltransferase"/>
</dbReference>
<dbReference type="Pfam" id="PF13480">
    <property type="entry name" value="Acetyltransf_6"/>
    <property type="match status" value="1"/>
</dbReference>
<dbReference type="GO" id="GO:0016746">
    <property type="term" value="F:acyltransferase activity"/>
    <property type="evidence" value="ECO:0007669"/>
    <property type="project" value="UniProtKB-KW"/>
</dbReference>
<evidence type="ECO:0000313" key="2">
    <source>
        <dbReference type="EMBL" id="MCX2725081.1"/>
    </source>
</evidence>
<dbReference type="InterPro" id="IPR038740">
    <property type="entry name" value="BioF2-like_GNAT_dom"/>
</dbReference>
<accession>A0ABT3R7P0</accession>
<name>A0ABT3R7P0_9HYPH</name>
<keyword evidence="2" id="KW-0808">Transferase</keyword>
<evidence type="ECO:0000259" key="1">
    <source>
        <dbReference type="Pfam" id="PF13480"/>
    </source>
</evidence>
<evidence type="ECO:0000313" key="3">
    <source>
        <dbReference type="Proteomes" id="UP001300261"/>
    </source>
</evidence>
<dbReference type="EC" id="2.3.1.-" evidence="2"/>
<gene>
    <name evidence="2" type="ORF">ON753_22375</name>
</gene>
<dbReference type="EMBL" id="JAPEVI010000003">
    <property type="protein sequence ID" value="MCX2725081.1"/>
    <property type="molecule type" value="Genomic_DNA"/>
</dbReference>
<reference evidence="2 3" key="1">
    <citation type="journal article" date="2016" name="Int. J. Syst. Evol. Microbiol.">
        <title>Labrenzia salina sp. nov., isolated from the rhizosphere of the halophyte Arthrocnemum macrostachyum.</title>
        <authorList>
            <person name="Camacho M."/>
            <person name="Redondo-Gomez S."/>
            <person name="Rodriguez-Llorente I."/>
            <person name="Rohde M."/>
            <person name="Sproer C."/>
            <person name="Schumann P."/>
            <person name="Klenk H.P."/>
            <person name="Montero-Calasanz M.D.C."/>
        </authorList>
    </citation>
    <scope>NUCLEOTIDE SEQUENCE [LARGE SCALE GENOMIC DNA]</scope>
    <source>
        <strain evidence="2 3">DSM 29163</strain>
    </source>
</reference>
<keyword evidence="2" id="KW-0012">Acyltransferase</keyword>
<protein>
    <submittedName>
        <fullName evidence="2">GNAT family N-acetyltransferase</fullName>
        <ecNumber evidence="2">2.3.1.-</ecNumber>
    </submittedName>
</protein>